<evidence type="ECO:0000313" key="8">
    <source>
        <dbReference type="EMBL" id="CAB4862929.1"/>
    </source>
</evidence>
<dbReference type="EMBL" id="CAFBLN010000008">
    <property type="protein sequence ID" value="CAB4862929.1"/>
    <property type="molecule type" value="Genomic_DNA"/>
</dbReference>
<evidence type="ECO:0000256" key="2">
    <source>
        <dbReference type="ARBA" id="ARBA00009025"/>
    </source>
</evidence>
<feature type="transmembrane region" description="Helical" evidence="6">
    <location>
        <begin position="419"/>
        <end position="439"/>
    </location>
</feature>
<dbReference type="InterPro" id="IPR010227">
    <property type="entry name" value="NADH_Q_OxRdtase_chainM/4"/>
</dbReference>
<dbReference type="AlphaFoldDB" id="A0A6J7D3D2"/>
<dbReference type="InterPro" id="IPR003918">
    <property type="entry name" value="NADH_UbQ_OxRdtase"/>
</dbReference>
<feature type="transmembrane region" description="Helical" evidence="6">
    <location>
        <begin position="33"/>
        <end position="53"/>
    </location>
</feature>
<comment type="similarity">
    <text evidence="2">Belongs to the complex I subunit 4 family.</text>
</comment>
<dbReference type="GO" id="GO:0048039">
    <property type="term" value="F:ubiquinone binding"/>
    <property type="evidence" value="ECO:0007669"/>
    <property type="project" value="TreeGrafter"/>
</dbReference>
<feature type="transmembrane region" description="Helical" evidence="6">
    <location>
        <begin position="142"/>
        <end position="160"/>
    </location>
</feature>
<evidence type="ECO:0000256" key="3">
    <source>
        <dbReference type="ARBA" id="ARBA00022692"/>
    </source>
</evidence>
<feature type="transmembrane region" description="Helical" evidence="6">
    <location>
        <begin position="244"/>
        <end position="265"/>
    </location>
</feature>
<name>A0A6J7D3D2_9ZZZZ</name>
<feature type="domain" description="NADH:quinone oxidoreductase/Mrp antiporter transmembrane" evidence="7">
    <location>
        <begin position="137"/>
        <end position="428"/>
    </location>
</feature>
<evidence type="ECO:0000256" key="4">
    <source>
        <dbReference type="ARBA" id="ARBA00022989"/>
    </source>
</evidence>
<dbReference type="PANTHER" id="PTHR43507">
    <property type="entry name" value="NADH-UBIQUINONE OXIDOREDUCTASE CHAIN 4"/>
    <property type="match status" value="1"/>
</dbReference>
<sequence>MHTSLWLSLLLLIPLVGAALIVALRASDHLARVIGITAAALELALTVLVALAYRTSHTIGSGSTTTVFDFTYRKVLAPSLGVAYDIGVDGISLFLVALTALVILLALVGANESRRTPAFVAWLLVLMTATIGAFATRDMLSFFLFFELTLIPSYFLIAGWGGSQRAAAALKFFVYTLFGSGFLLVGMVYIAVRHQQVFGGELTFAMSALKETPLSSGVATWIMIGFLIAFGIKSPIFPLHTWSPLAYAEAPIAGSMVLSALLAKLGTYGLLRFAVGLLPQSLDNVRPVVLTLAVIGILYGSALAAVSKELKRVVAYSSMAQVGFIVLGIFAGSQIATSGAVLLMFNHGVITAGLFLLIGGIERRRGTSTISALSGLQGPAPVLAALFTVVMLASIGLPGLSGFVSELLVLLGSFNAHPWWAVIATTGVIFAALYLLWAYQRVFHGEATGENASIPDATTAERWVLAPIIVLVVVLGVYPAPLLNKINPSTHAIVAHSTPQGANR</sequence>
<feature type="transmembrane region" description="Helical" evidence="6">
    <location>
        <begin position="212"/>
        <end position="232"/>
    </location>
</feature>
<feature type="transmembrane region" description="Helical" evidence="6">
    <location>
        <begin position="382"/>
        <end position="404"/>
    </location>
</feature>
<proteinExistence type="inferred from homology"/>
<dbReference type="GO" id="GO:0008137">
    <property type="term" value="F:NADH dehydrogenase (ubiquinone) activity"/>
    <property type="evidence" value="ECO:0007669"/>
    <property type="project" value="InterPro"/>
</dbReference>
<feature type="transmembrane region" description="Helical" evidence="6">
    <location>
        <begin position="285"/>
        <end position="306"/>
    </location>
</feature>
<keyword evidence="4 6" id="KW-1133">Transmembrane helix</keyword>
<feature type="transmembrane region" description="Helical" evidence="6">
    <location>
        <begin position="119"/>
        <end position="136"/>
    </location>
</feature>
<dbReference type="Pfam" id="PF00361">
    <property type="entry name" value="Proton_antipo_M"/>
    <property type="match status" value="1"/>
</dbReference>
<dbReference type="InterPro" id="IPR001750">
    <property type="entry name" value="ND/Mrp_TM"/>
</dbReference>
<evidence type="ECO:0000256" key="1">
    <source>
        <dbReference type="ARBA" id="ARBA00004141"/>
    </source>
</evidence>
<dbReference type="PANTHER" id="PTHR43507:SF1">
    <property type="entry name" value="NADH-UBIQUINONE OXIDOREDUCTASE CHAIN 4"/>
    <property type="match status" value="1"/>
</dbReference>
<dbReference type="GO" id="GO:0015990">
    <property type="term" value="P:electron transport coupled proton transport"/>
    <property type="evidence" value="ECO:0007669"/>
    <property type="project" value="TreeGrafter"/>
</dbReference>
<protein>
    <submittedName>
        <fullName evidence="8">Unannotated protein</fullName>
    </submittedName>
</protein>
<evidence type="ECO:0000256" key="6">
    <source>
        <dbReference type="SAM" id="Phobius"/>
    </source>
</evidence>
<feature type="transmembrane region" description="Helical" evidence="6">
    <location>
        <begin position="341"/>
        <end position="361"/>
    </location>
</feature>
<gene>
    <name evidence="8" type="ORF">UFOPK3381_00360</name>
</gene>
<dbReference type="GO" id="GO:0016020">
    <property type="term" value="C:membrane"/>
    <property type="evidence" value="ECO:0007669"/>
    <property type="project" value="UniProtKB-SubCell"/>
</dbReference>
<evidence type="ECO:0000259" key="7">
    <source>
        <dbReference type="Pfam" id="PF00361"/>
    </source>
</evidence>
<dbReference type="NCBIfam" id="TIGR01972">
    <property type="entry name" value="NDH_I_M"/>
    <property type="match status" value="1"/>
</dbReference>
<reference evidence="8" key="1">
    <citation type="submission" date="2020-05" db="EMBL/GenBank/DDBJ databases">
        <authorList>
            <person name="Chiriac C."/>
            <person name="Salcher M."/>
            <person name="Ghai R."/>
            <person name="Kavagutti S V."/>
        </authorList>
    </citation>
    <scope>NUCLEOTIDE SEQUENCE</scope>
</reference>
<comment type="subcellular location">
    <subcellularLocation>
        <location evidence="1">Membrane</location>
        <topology evidence="1">Multi-pass membrane protein</topology>
    </subcellularLocation>
</comment>
<keyword evidence="5 6" id="KW-0472">Membrane</keyword>
<dbReference type="GO" id="GO:0003954">
    <property type="term" value="F:NADH dehydrogenase activity"/>
    <property type="evidence" value="ECO:0007669"/>
    <property type="project" value="TreeGrafter"/>
</dbReference>
<accession>A0A6J7D3D2</accession>
<feature type="transmembrane region" description="Helical" evidence="6">
    <location>
        <begin position="6"/>
        <end position="26"/>
    </location>
</feature>
<feature type="transmembrane region" description="Helical" evidence="6">
    <location>
        <begin position="172"/>
        <end position="192"/>
    </location>
</feature>
<feature type="transmembrane region" description="Helical" evidence="6">
    <location>
        <begin position="313"/>
        <end position="335"/>
    </location>
</feature>
<feature type="transmembrane region" description="Helical" evidence="6">
    <location>
        <begin position="460"/>
        <end position="480"/>
    </location>
</feature>
<dbReference type="GO" id="GO:0042773">
    <property type="term" value="P:ATP synthesis coupled electron transport"/>
    <property type="evidence" value="ECO:0007669"/>
    <property type="project" value="InterPro"/>
</dbReference>
<keyword evidence="3 6" id="KW-0812">Transmembrane</keyword>
<organism evidence="8">
    <name type="scientific">freshwater metagenome</name>
    <dbReference type="NCBI Taxonomy" id="449393"/>
    <lineage>
        <taxon>unclassified sequences</taxon>
        <taxon>metagenomes</taxon>
        <taxon>ecological metagenomes</taxon>
    </lineage>
</organism>
<dbReference type="PRINTS" id="PR01437">
    <property type="entry name" value="NUOXDRDTASE4"/>
</dbReference>
<feature type="transmembrane region" description="Helical" evidence="6">
    <location>
        <begin position="86"/>
        <end position="107"/>
    </location>
</feature>
<evidence type="ECO:0000256" key="5">
    <source>
        <dbReference type="ARBA" id="ARBA00023136"/>
    </source>
</evidence>